<dbReference type="Gene3D" id="3.30.60.90">
    <property type="match status" value="1"/>
</dbReference>
<dbReference type="PROSITE" id="PS50090">
    <property type="entry name" value="MYB_LIKE"/>
    <property type="match status" value="1"/>
</dbReference>
<dbReference type="CDD" id="cd00167">
    <property type="entry name" value="SANT"/>
    <property type="match status" value="1"/>
</dbReference>
<dbReference type="Gene3D" id="1.10.10.60">
    <property type="entry name" value="Homeodomain-like"/>
    <property type="match status" value="1"/>
</dbReference>
<name>A0A2T7NMJ9_POMCA</name>
<dbReference type="Pfam" id="PF00249">
    <property type="entry name" value="Myb_DNA-binding"/>
    <property type="match status" value="1"/>
</dbReference>
<keyword evidence="10" id="KW-1185">Reference proteome</keyword>
<dbReference type="EMBL" id="PZQS01000011">
    <property type="protein sequence ID" value="PVD22407.1"/>
    <property type="molecule type" value="Genomic_DNA"/>
</dbReference>
<dbReference type="OrthoDB" id="20473at2759"/>
<dbReference type="OMA" id="TFFPAQN"/>
<sequence>MEANVDTVDDTVGDPYSFESDHVALKSNSDYHTLLRTICILEAQRSQALKDLEVLYEEQEKALKDPIGFVEKLQKGEVKLPSRQKIVPLPVINWEKYTSKADLTSLSSHRHSTRNKRSATESAEEERLQRLKLKLTGNVSGSSVADIGQSLDGIHTVVRGRIKDETKSTTFNQLWTAEEQKRLEELLIRYPPEEIEARRWEKIAQALGNRTKEQVASRVQKYFIKLANAGLPVPGRVPKPPTNVRRGSHRHHRFNRMYYPSSTFLQAHEPPVYMNDDEDSFDSWQENHFESCTPSDDPSSAQDDTDEDSAPDDMKFSPEFTELAYLKQLRARHLQKTDSSLEQHIGFKCDKCECQPIIGTRWHCIDCPKDTSVDFCDNCANSHGSLETKSHNISHRIRPARKPVPCRSMQDQDYMRFLPGDYNYLDPNYMPAS</sequence>
<dbReference type="PROSITE" id="PS51294">
    <property type="entry name" value="HTH_MYB"/>
    <property type="match status" value="1"/>
</dbReference>
<proteinExistence type="predicted"/>
<dbReference type="PANTHER" id="PTHR22705:SF0">
    <property type="entry name" value="ZZ-TYPE ZINC FINGER-CONTAINING PROTEIN 3"/>
    <property type="match status" value="1"/>
</dbReference>
<dbReference type="GO" id="GO:0070461">
    <property type="term" value="C:SAGA-type complex"/>
    <property type="evidence" value="ECO:0007669"/>
    <property type="project" value="UniProtKB-ARBA"/>
</dbReference>
<feature type="compositionally biased region" description="Polar residues" evidence="5">
    <location>
        <begin position="286"/>
        <end position="302"/>
    </location>
</feature>
<comment type="caution">
    <text evidence="9">The sequence shown here is derived from an EMBL/GenBank/DDBJ whole genome shotgun (WGS) entry which is preliminary data.</text>
</comment>
<dbReference type="SUPFAM" id="SSF46689">
    <property type="entry name" value="Homeodomain-like"/>
    <property type="match status" value="1"/>
</dbReference>
<dbReference type="PANTHER" id="PTHR22705">
    <property type="entry name" value="ZINC FINGER, ZZ DOMAIN CONTAINING 3"/>
    <property type="match status" value="1"/>
</dbReference>
<dbReference type="SUPFAM" id="SSF57850">
    <property type="entry name" value="RING/U-box"/>
    <property type="match status" value="1"/>
</dbReference>
<dbReference type="InterPro" id="IPR043145">
    <property type="entry name" value="Znf_ZZ_sf"/>
</dbReference>
<dbReference type="STRING" id="400727.A0A2T7NMJ9"/>
<dbReference type="GO" id="GO:0008270">
    <property type="term" value="F:zinc ion binding"/>
    <property type="evidence" value="ECO:0007669"/>
    <property type="project" value="UniProtKB-KW"/>
</dbReference>
<keyword evidence="1" id="KW-0479">Metal-binding</keyword>
<evidence type="ECO:0000256" key="2">
    <source>
        <dbReference type="ARBA" id="ARBA00022771"/>
    </source>
</evidence>
<dbReference type="InterPro" id="IPR009057">
    <property type="entry name" value="Homeodomain-like_sf"/>
</dbReference>
<keyword evidence="2 4" id="KW-0863">Zinc-finger</keyword>
<evidence type="ECO:0000313" key="10">
    <source>
        <dbReference type="Proteomes" id="UP000245119"/>
    </source>
</evidence>
<keyword evidence="3" id="KW-0862">Zinc</keyword>
<evidence type="ECO:0000259" key="6">
    <source>
        <dbReference type="PROSITE" id="PS50090"/>
    </source>
</evidence>
<feature type="compositionally biased region" description="Basic residues" evidence="5">
    <location>
        <begin position="108"/>
        <end position="117"/>
    </location>
</feature>
<evidence type="ECO:0000256" key="1">
    <source>
        <dbReference type="ARBA" id="ARBA00022723"/>
    </source>
</evidence>
<reference evidence="9 10" key="1">
    <citation type="submission" date="2018-04" db="EMBL/GenBank/DDBJ databases">
        <title>The genome of golden apple snail Pomacea canaliculata provides insight into stress tolerance and invasive adaptation.</title>
        <authorList>
            <person name="Liu C."/>
            <person name="Liu B."/>
            <person name="Ren Y."/>
            <person name="Zhang Y."/>
            <person name="Wang H."/>
            <person name="Li S."/>
            <person name="Jiang F."/>
            <person name="Yin L."/>
            <person name="Zhang G."/>
            <person name="Qian W."/>
            <person name="Fan W."/>
        </authorList>
    </citation>
    <scope>NUCLEOTIDE SEQUENCE [LARGE SCALE GENOMIC DNA]</scope>
    <source>
        <strain evidence="9">SZHN2017</strain>
        <tissue evidence="9">Muscle</tissue>
    </source>
</reference>
<evidence type="ECO:0008006" key="11">
    <source>
        <dbReference type="Google" id="ProtNLM"/>
    </source>
</evidence>
<evidence type="ECO:0000259" key="8">
    <source>
        <dbReference type="PROSITE" id="PS51294"/>
    </source>
</evidence>
<feature type="domain" description="ZZ-type" evidence="7">
    <location>
        <begin position="344"/>
        <end position="405"/>
    </location>
</feature>
<dbReference type="PROSITE" id="PS50135">
    <property type="entry name" value="ZF_ZZ_2"/>
    <property type="match status" value="1"/>
</dbReference>
<dbReference type="InterPro" id="IPR017930">
    <property type="entry name" value="Myb_dom"/>
</dbReference>
<dbReference type="InterPro" id="IPR000433">
    <property type="entry name" value="Znf_ZZ"/>
</dbReference>
<evidence type="ECO:0000256" key="3">
    <source>
        <dbReference type="ARBA" id="ARBA00022833"/>
    </source>
</evidence>
<feature type="domain" description="HTH myb-type" evidence="8">
    <location>
        <begin position="175"/>
        <end position="227"/>
    </location>
</feature>
<protein>
    <recommendedName>
        <fullName evidence="11">ZZ-type zinc finger-containing protein 3</fullName>
    </recommendedName>
</protein>
<evidence type="ECO:0000259" key="7">
    <source>
        <dbReference type="PROSITE" id="PS50135"/>
    </source>
</evidence>
<feature type="domain" description="Myb-like" evidence="6">
    <location>
        <begin position="175"/>
        <end position="223"/>
    </location>
</feature>
<dbReference type="Pfam" id="PF00569">
    <property type="entry name" value="ZZ"/>
    <property type="match status" value="1"/>
</dbReference>
<feature type="region of interest" description="Disordered" evidence="5">
    <location>
        <begin position="105"/>
        <end position="125"/>
    </location>
</feature>
<dbReference type="Proteomes" id="UP000245119">
    <property type="component" value="Linkage Group LG11"/>
</dbReference>
<evidence type="ECO:0000313" key="9">
    <source>
        <dbReference type="EMBL" id="PVD22407.1"/>
    </source>
</evidence>
<evidence type="ECO:0000256" key="5">
    <source>
        <dbReference type="SAM" id="MobiDB-lite"/>
    </source>
</evidence>
<evidence type="ECO:0000256" key="4">
    <source>
        <dbReference type="PROSITE-ProRule" id="PRU00228"/>
    </source>
</evidence>
<feature type="region of interest" description="Disordered" evidence="5">
    <location>
        <begin position="286"/>
        <end position="314"/>
    </location>
</feature>
<accession>A0A2T7NMJ9</accession>
<gene>
    <name evidence="9" type="ORF">C0Q70_18219</name>
</gene>
<dbReference type="InterPro" id="IPR037830">
    <property type="entry name" value="ZZZ3"/>
</dbReference>
<organism evidence="9 10">
    <name type="scientific">Pomacea canaliculata</name>
    <name type="common">Golden apple snail</name>
    <dbReference type="NCBI Taxonomy" id="400727"/>
    <lineage>
        <taxon>Eukaryota</taxon>
        <taxon>Metazoa</taxon>
        <taxon>Spiralia</taxon>
        <taxon>Lophotrochozoa</taxon>
        <taxon>Mollusca</taxon>
        <taxon>Gastropoda</taxon>
        <taxon>Caenogastropoda</taxon>
        <taxon>Architaenioglossa</taxon>
        <taxon>Ampullarioidea</taxon>
        <taxon>Ampullariidae</taxon>
        <taxon>Pomacea</taxon>
    </lineage>
</organism>
<dbReference type="InterPro" id="IPR001005">
    <property type="entry name" value="SANT/Myb"/>
</dbReference>
<dbReference type="SMART" id="SM00717">
    <property type="entry name" value="SANT"/>
    <property type="match status" value="1"/>
</dbReference>
<dbReference type="AlphaFoldDB" id="A0A2T7NMJ9"/>